<proteinExistence type="predicted"/>
<name>A0ABQ8SYH4_PERAM</name>
<gene>
    <name evidence="2" type="ORF">ANN_07389</name>
</gene>
<sequence length="95" mass="10997">MDLRKVGYDDRDWINLAQDRKPMAGLCEDGSEPAGSLKAILREKRMGYLAASIRFNVQYLDKHYLIMYGPTLSPPKPLNRNLDENQYSQLHLKRS</sequence>
<evidence type="ECO:0000313" key="2">
    <source>
        <dbReference type="EMBL" id="KAJ4439269.1"/>
    </source>
</evidence>
<dbReference type="Proteomes" id="UP001148838">
    <property type="component" value="Unassembled WGS sequence"/>
</dbReference>
<evidence type="ECO:0000256" key="1">
    <source>
        <dbReference type="SAM" id="MobiDB-lite"/>
    </source>
</evidence>
<reference evidence="2 3" key="1">
    <citation type="journal article" date="2022" name="Allergy">
        <title>Genome assembly and annotation of Periplaneta americana reveal a comprehensive cockroach allergen profile.</title>
        <authorList>
            <person name="Wang L."/>
            <person name="Xiong Q."/>
            <person name="Saelim N."/>
            <person name="Wang L."/>
            <person name="Nong W."/>
            <person name="Wan A.T."/>
            <person name="Shi M."/>
            <person name="Liu X."/>
            <person name="Cao Q."/>
            <person name="Hui J.H.L."/>
            <person name="Sookrung N."/>
            <person name="Leung T.F."/>
            <person name="Tungtrongchitr A."/>
            <person name="Tsui S.K.W."/>
        </authorList>
    </citation>
    <scope>NUCLEOTIDE SEQUENCE [LARGE SCALE GENOMIC DNA]</scope>
    <source>
        <strain evidence="2">PWHHKU_190912</strain>
    </source>
</reference>
<organism evidence="2 3">
    <name type="scientific">Periplaneta americana</name>
    <name type="common">American cockroach</name>
    <name type="synonym">Blatta americana</name>
    <dbReference type="NCBI Taxonomy" id="6978"/>
    <lineage>
        <taxon>Eukaryota</taxon>
        <taxon>Metazoa</taxon>
        <taxon>Ecdysozoa</taxon>
        <taxon>Arthropoda</taxon>
        <taxon>Hexapoda</taxon>
        <taxon>Insecta</taxon>
        <taxon>Pterygota</taxon>
        <taxon>Neoptera</taxon>
        <taxon>Polyneoptera</taxon>
        <taxon>Dictyoptera</taxon>
        <taxon>Blattodea</taxon>
        <taxon>Blattoidea</taxon>
        <taxon>Blattidae</taxon>
        <taxon>Blattinae</taxon>
        <taxon>Periplaneta</taxon>
    </lineage>
</organism>
<dbReference type="EMBL" id="JAJSOF020000017">
    <property type="protein sequence ID" value="KAJ4439269.1"/>
    <property type="molecule type" value="Genomic_DNA"/>
</dbReference>
<accession>A0ABQ8SYH4</accession>
<comment type="caution">
    <text evidence="2">The sequence shown here is derived from an EMBL/GenBank/DDBJ whole genome shotgun (WGS) entry which is preliminary data.</text>
</comment>
<keyword evidence="3" id="KW-1185">Reference proteome</keyword>
<protein>
    <submittedName>
        <fullName evidence="2">Uncharacterized protein</fullName>
    </submittedName>
</protein>
<feature type="region of interest" description="Disordered" evidence="1">
    <location>
        <begin position="73"/>
        <end position="95"/>
    </location>
</feature>
<evidence type="ECO:0000313" key="3">
    <source>
        <dbReference type="Proteomes" id="UP001148838"/>
    </source>
</evidence>